<evidence type="ECO:0000313" key="1">
    <source>
        <dbReference type="EMBL" id="CAG6477764.1"/>
    </source>
</evidence>
<sequence length="130" mass="14567">MAELGGSRMNNESLHRIATLVGFLLGIDPVQVHNHKRRKHEAHTALLLPAWPRFRNLPAGPLLCAALPFTLTCVCRARRRRLSHNSQTLSLSLFLDPPWRLNAKASSNQLDKNTPRSGCTLHHCTTETFA</sequence>
<name>A0A8D8FPM5_CULPI</name>
<proteinExistence type="predicted"/>
<protein>
    <submittedName>
        <fullName evidence="1">(northern house mosquito) hypothetical protein</fullName>
    </submittedName>
</protein>
<dbReference type="EMBL" id="HBUE01081682">
    <property type="protein sequence ID" value="CAG6477764.1"/>
    <property type="molecule type" value="Transcribed_RNA"/>
</dbReference>
<dbReference type="AlphaFoldDB" id="A0A8D8FPM5"/>
<organism evidence="1">
    <name type="scientific">Culex pipiens</name>
    <name type="common">House mosquito</name>
    <dbReference type="NCBI Taxonomy" id="7175"/>
    <lineage>
        <taxon>Eukaryota</taxon>
        <taxon>Metazoa</taxon>
        <taxon>Ecdysozoa</taxon>
        <taxon>Arthropoda</taxon>
        <taxon>Hexapoda</taxon>
        <taxon>Insecta</taxon>
        <taxon>Pterygota</taxon>
        <taxon>Neoptera</taxon>
        <taxon>Endopterygota</taxon>
        <taxon>Diptera</taxon>
        <taxon>Nematocera</taxon>
        <taxon>Culicoidea</taxon>
        <taxon>Culicidae</taxon>
        <taxon>Culicinae</taxon>
        <taxon>Culicini</taxon>
        <taxon>Culex</taxon>
        <taxon>Culex</taxon>
    </lineage>
</organism>
<accession>A0A8D8FPM5</accession>
<reference evidence="1" key="1">
    <citation type="submission" date="2021-05" db="EMBL/GenBank/DDBJ databases">
        <authorList>
            <person name="Alioto T."/>
            <person name="Alioto T."/>
            <person name="Gomez Garrido J."/>
        </authorList>
    </citation>
    <scope>NUCLEOTIDE SEQUENCE</scope>
</reference>